<feature type="compositionally biased region" description="Gly residues" evidence="6">
    <location>
        <begin position="121"/>
        <end position="158"/>
    </location>
</feature>
<evidence type="ECO:0000313" key="8">
    <source>
        <dbReference type="EMBL" id="SCL64745.1"/>
    </source>
</evidence>
<feature type="compositionally biased region" description="Pro residues" evidence="6">
    <location>
        <begin position="159"/>
        <end position="180"/>
    </location>
</feature>
<keyword evidence="5" id="KW-0472">Membrane</keyword>
<dbReference type="Pfam" id="PF06271">
    <property type="entry name" value="RDD"/>
    <property type="match status" value="1"/>
</dbReference>
<evidence type="ECO:0000313" key="9">
    <source>
        <dbReference type="Proteomes" id="UP000198937"/>
    </source>
</evidence>
<comment type="subcellular location">
    <subcellularLocation>
        <location evidence="1">Cell membrane</location>
        <topology evidence="1">Multi-pass membrane protein</topology>
    </subcellularLocation>
</comment>
<dbReference type="GO" id="GO:0005886">
    <property type="term" value="C:plasma membrane"/>
    <property type="evidence" value="ECO:0007669"/>
    <property type="project" value="UniProtKB-SubCell"/>
</dbReference>
<gene>
    <name evidence="8" type="ORF">GA0070617_5553</name>
</gene>
<dbReference type="STRING" id="683228.GA0070617_5553"/>
<dbReference type="InterPro" id="IPR010432">
    <property type="entry name" value="RDD"/>
</dbReference>
<name>A0A1C6VER3_9ACTN</name>
<feature type="compositionally biased region" description="Low complexity" evidence="6">
    <location>
        <begin position="53"/>
        <end position="80"/>
    </location>
</feature>
<evidence type="ECO:0000256" key="3">
    <source>
        <dbReference type="ARBA" id="ARBA00022692"/>
    </source>
</evidence>
<reference evidence="8 9" key="1">
    <citation type="submission" date="2016-06" db="EMBL/GenBank/DDBJ databases">
        <authorList>
            <person name="Kjaerup R.B."/>
            <person name="Dalgaard T.S."/>
            <person name="Juul-Madsen H.R."/>
        </authorList>
    </citation>
    <scope>NUCLEOTIDE SEQUENCE [LARGE SCALE GENOMIC DNA]</scope>
    <source>
        <strain evidence="8 9">DSM 45577</strain>
    </source>
</reference>
<evidence type="ECO:0000256" key="5">
    <source>
        <dbReference type="ARBA" id="ARBA00023136"/>
    </source>
</evidence>
<feature type="domain" description="RDD" evidence="7">
    <location>
        <begin position="200"/>
        <end position="362"/>
    </location>
</feature>
<feature type="compositionally biased region" description="Gly residues" evidence="6">
    <location>
        <begin position="81"/>
        <end position="96"/>
    </location>
</feature>
<dbReference type="PANTHER" id="PTHR36115">
    <property type="entry name" value="PROLINE-RICH ANTIGEN HOMOLOG-RELATED"/>
    <property type="match status" value="1"/>
</dbReference>
<evidence type="ECO:0000256" key="1">
    <source>
        <dbReference type="ARBA" id="ARBA00004651"/>
    </source>
</evidence>
<dbReference type="PANTHER" id="PTHR36115:SF4">
    <property type="entry name" value="MEMBRANE PROTEIN"/>
    <property type="match status" value="1"/>
</dbReference>
<dbReference type="Proteomes" id="UP000198937">
    <property type="component" value="Unassembled WGS sequence"/>
</dbReference>
<keyword evidence="4" id="KW-1133">Transmembrane helix</keyword>
<feature type="compositionally biased region" description="Basic and acidic residues" evidence="6">
    <location>
        <begin position="11"/>
        <end position="20"/>
    </location>
</feature>
<evidence type="ECO:0000256" key="2">
    <source>
        <dbReference type="ARBA" id="ARBA00022475"/>
    </source>
</evidence>
<sequence>MSVAPGWYVDPADRDTRRYWDGGGWIGAPIPVDAEVPEGPPEPEPEPTPAQESTSGGPASGPPAATGSTGTGSGSPQYGPGQPGSGPAPGGAGPAQGGPAWPGAGSPPAGPSWPGADATGPGQGGPEQGGPGQGGPGQGGPGQGGPGQGGPGQGGPGGPGWPAPGPGQPPWTGPGTPPGWPQQAWLSRPPEPRPHGFPLAGHGARLVARVIDFGVLFALNAVVNGWFVWRYIQEVTPYWREVMSRAMAGDSSTDGLPQPGDQAGGLQVAILLIATALWFAYEVPAMAASGQTFGKRVARIRAVPMAQDQPLGFGRSLRRWNTLGLPTLLWYCCGLGLILQLVDAVSPLFDHPLRRALHDKRAQTVVIQVPPATPPTAPTPPGETP</sequence>
<dbReference type="EMBL" id="FMIA01000002">
    <property type="protein sequence ID" value="SCL64745.1"/>
    <property type="molecule type" value="Genomic_DNA"/>
</dbReference>
<keyword evidence="9" id="KW-1185">Reference proteome</keyword>
<dbReference type="RefSeq" id="WP_091444962.1">
    <property type="nucleotide sequence ID" value="NZ_BMMJ01000020.1"/>
</dbReference>
<feature type="region of interest" description="Disordered" evidence="6">
    <location>
        <begin position="1"/>
        <end position="196"/>
    </location>
</feature>
<proteinExistence type="predicted"/>
<keyword evidence="3" id="KW-0812">Transmembrane</keyword>
<keyword evidence="2" id="KW-1003">Cell membrane</keyword>
<dbReference type="OrthoDB" id="5244233at2"/>
<organism evidence="8 9">
    <name type="scientific">Micromonospora yangpuensis</name>
    <dbReference type="NCBI Taxonomy" id="683228"/>
    <lineage>
        <taxon>Bacteria</taxon>
        <taxon>Bacillati</taxon>
        <taxon>Actinomycetota</taxon>
        <taxon>Actinomycetes</taxon>
        <taxon>Micromonosporales</taxon>
        <taxon>Micromonosporaceae</taxon>
        <taxon>Micromonospora</taxon>
    </lineage>
</organism>
<evidence type="ECO:0000256" key="4">
    <source>
        <dbReference type="ARBA" id="ARBA00022989"/>
    </source>
</evidence>
<dbReference type="AlphaFoldDB" id="A0A1C6VER3"/>
<evidence type="ECO:0000256" key="6">
    <source>
        <dbReference type="SAM" id="MobiDB-lite"/>
    </source>
</evidence>
<protein>
    <submittedName>
        <fullName evidence="8">RDD family protein</fullName>
    </submittedName>
</protein>
<feature type="compositionally biased region" description="Low complexity" evidence="6">
    <location>
        <begin position="97"/>
        <end position="120"/>
    </location>
</feature>
<accession>A0A1C6VER3</accession>
<feature type="compositionally biased region" description="Pro residues" evidence="6">
    <location>
        <begin position="38"/>
        <end position="48"/>
    </location>
</feature>
<evidence type="ECO:0000259" key="7">
    <source>
        <dbReference type="Pfam" id="PF06271"/>
    </source>
</evidence>
<dbReference type="InterPro" id="IPR051791">
    <property type="entry name" value="Pra-immunoreactive"/>
</dbReference>